<dbReference type="STRING" id="395961.Cyan7425_3186"/>
<gene>
    <name evidence="2" type="ordered locus">Cyan7425_3186</name>
</gene>
<dbReference type="HOGENOM" id="CLU_114047_2_2_3"/>
<dbReference type="PANTHER" id="PTHR34504">
    <property type="entry name" value="ANTITOXIN HICB"/>
    <property type="match status" value="1"/>
</dbReference>
<reference evidence="2" key="1">
    <citation type="submission" date="2009-01" db="EMBL/GenBank/DDBJ databases">
        <title>Complete sequence of chromosome Cyanothece sp. PCC 7425.</title>
        <authorList>
            <consortium name="US DOE Joint Genome Institute"/>
            <person name="Lucas S."/>
            <person name="Copeland A."/>
            <person name="Lapidus A."/>
            <person name="Glavina del Rio T."/>
            <person name="Dalin E."/>
            <person name="Tice H."/>
            <person name="Bruce D."/>
            <person name="Goodwin L."/>
            <person name="Pitluck S."/>
            <person name="Sims D."/>
            <person name="Meineke L."/>
            <person name="Brettin T."/>
            <person name="Detter J.C."/>
            <person name="Han C."/>
            <person name="Larimer F."/>
            <person name="Land M."/>
            <person name="Hauser L."/>
            <person name="Kyrpides N."/>
            <person name="Ovchinnikova G."/>
            <person name="Liberton M."/>
            <person name="Stoeckel J."/>
            <person name="Banerjee A."/>
            <person name="Singh A."/>
            <person name="Page L."/>
            <person name="Sato H."/>
            <person name="Zhao L."/>
            <person name="Sherman L."/>
            <person name="Pakrasi H."/>
            <person name="Richardson P."/>
        </authorList>
    </citation>
    <scope>NUCLEOTIDE SEQUENCE</scope>
    <source>
        <strain evidence="2">PCC 7425</strain>
    </source>
</reference>
<dbReference type="Pfam" id="PF15919">
    <property type="entry name" value="HicB_lk_antitox"/>
    <property type="match status" value="1"/>
</dbReference>
<dbReference type="KEGG" id="cyn:Cyan7425_3186"/>
<feature type="domain" description="HicB-like antitoxin of toxin-antitoxin system" evidence="1">
    <location>
        <begin position="13"/>
        <end position="68"/>
    </location>
</feature>
<dbReference type="eggNOG" id="COG1598">
    <property type="taxonomic scope" value="Bacteria"/>
</dbReference>
<proteinExistence type="predicted"/>
<evidence type="ECO:0000313" key="2">
    <source>
        <dbReference type="EMBL" id="ACL45514.1"/>
    </source>
</evidence>
<organism evidence="2">
    <name type="scientific">Cyanothece sp. (strain PCC 7425 / ATCC 29141)</name>
    <dbReference type="NCBI Taxonomy" id="395961"/>
    <lineage>
        <taxon>Bacteria</taxon>
        <taxon>Bacillati</taxon>
        <taxon>Cyanobacteriota</taxon>
        <taxon>Cyanophyceae</taxon>
        <taxon>Gomontiellales</taxon>
        <taxon>Cyanothecaceae</taxon>
        <taxon>Cyanothece</taxon>
    </lineage>
</organism>
<dbReference type="EMBL" id="CP001344">
    <property type="protein sequence ID" value="ACL45514.1"/>
    <property type="molecule type" value="Genomic_DNA"/>
</dbReference>
<dbReference type="PANTHER" id="PTHR34504:SF2">
    <property type="entry name" value="UPF0150 PROTEIN SSL0259"/>
    <property type="match status" value="1"/>
</dbReference>
<dbReference type="InterPro" id="IPR031807">
    <property type="entry name" value="HicB-like"/>
</dbReference>
<name>B8HN45_CYAP4</name>
<dbReference type="InterPro" id="IPR051404">
    <property type="entry name" value="TA_system_antitoxin"/>
</dbReference>
<dbReference type="InterPro" id="IPR035069">
    <property type="entry name" value="TTHA1013/TTHA0281-like"/>
</dbReference>
<evidence type="ECO:0000259" key="1">
    <source>
        <dbReference type="Pfam" id="PF15919"/>
    </source>
</evidence>
<dbReference type="SUPFAM" id="SSF143100">
    <property type="entry name" value="TTHA1013/TTHA0281-like"/>
    <property type="match status" value="1"/>
</dbReference>
<sequence>MVVTNQNLKSRKVLLSQDEDGYFVVEVPSLPGCISQGETRAEALENIKEAIELHIEVLQERGEPIPEDTIEVVSV</sequence>
<accession>B8HN45</accession>
<dbReference type="OrthoDB" id="9807959at2"/>
<dbReference type="AlphaFoldDB" id="B8HN45"/>
<dbReference type="Gene3D" id="3.30.160.250">
    <property type="match status" value="1"/>
</dbReference>
<protein>
    <recommendedName>
        <fullName evidence="1">HicB-like antitoxin of toxin-antitoxin system domain-containing protein</fullName>
    </recommendedName>
</protein>